<evidence type="ECO:0000259" key="9">
    <source>
        <dbReference type="PROSITE" id="PS51194"/>
    </source>
</evidence>
<dbReference type="GO" id="GO:0005634">
    <property type="term" value="C:nucleus"/>
    <property type="evidence" value="ECO:0007669"/>
    <property type="project" value="UniProtKB-SubCell"/>
</dbReference>
<feature type="domain" description="Helicase ATP-binding" evidence="8">
    <location>
        <begin position="380"/>
        <end position="521"/>
    </location>
</feature>
<dbReference type="Gene3D" id="3.40.50.300">
    <property type="entry name" value="P-loop containing nucleotide triphosphate hydrolases"/>
    <property type="match status" value="1"/>
</dbReference>
<evidence type="ECO:0000256" key="5">
    <source>
        <dbReference type="ARBA" id="ARBA00022840"/>
    </source>
</evidence>
<feature type="region of interest" description="Disordered" evidence="7">
    <location>
        <begin position="185"/>
        <end position="207"/>
    </location>
</feature>
<feature type="compositionally biased region" description="Basic and acidic residues" evidence="7">
    <location>
        <begin position="1"/>
        <end position="10"/>
    </location>
</feature>
<dbReference type="InterPro" id="IPR027417">
    <property type="entry name" value="P-loop_NTPase"/>
</dbReference>
<evidence type="ECO:0000256" key="6">
    <source>
        <dbReference type="ARBA" id="ARBA00023242"/>
    </source>
</evidence>
<reference evidence="10" key="1">
    <citation type="submission" date="2020-07" db="EMBL/GenBank/DDBJ databases">
        <authorList>
            <person name="Lin J."/>
        </authorList>
    </citation>
    <scope>NUCLEOTIDE SEQUENCE</scope>
</reference>
<keyword evidence="3" id="KW-0378">Hydrolase</keyword>
<keyword evidence="2" id="KW-0547">Nucleotide-binding</keyword>
<dbReference type="GO" id="GO:0005524">
    <property type="term" value="F:ATP binding"/>
    <property type="evidence" value="ECO:0007669"/>
    <property type="project" value="UniProtKB-KW"/>
</dbReference>
<dbReference type="PROSITE" id="PS51194">
    <property type="entry name" value="HELICASE_CTER"/>
    <property type="match status" value="1"/>
</dbReference>
<evidence type="ECO:0008006" key="11">
    <source>
        <dbReference type="Google" id="ProtNLM"/>
    </source>
</evidence>
<keyword evidence="4" id="KW-0347">Helicase</keyword>
<evidence type="ECO:0000256" key="4">
    <source>
        <dbReference type="ARBA" id="ARBA00022806"/>
    </source>
</evidence>
<gene>
    <name evidence="10" type="ORF">CB5_LOCUS1523</name>
</gene>
<dbReference type="Pfam" id="PF00271">
    <property type="entry name" value="Helicase_C"/>
    <property type="match status" value="1"/>
</dbReference>
<organism evidence="10">
    <name type="scientific">Ananas comosus var. bracteatus</name>
    <name type="common">red pineapple</name>
    <dbReference type="NCBI Taxonomy" id="296719"/>
    <lineage>
        <taxon>Eukaryota</taxon>
        <taxon>Viridiplantae</taxon>
        <taxon>Streptophyta</taxon>
        <taxon>Embryophyta</taxon>
        <taxon>Tracheophyta</taxon>
        <taxon>Spermatophyta</taxon>
        <taxon>Magnoliopsida</taxon>
        <taxon>Liliopsida</taxon>
        <taxon>Poales</taxon>
        <taxon>Bromeliaceae</taxon>
        <taxon>Bromelioideae</taxon>
        <taxon>Ananas</taxon>
    </lineage>
</organism>
<dbReference type="InterPro" id="IPR001650">
    <property type="entry name" value="Helicase_C-like"/>
</dbReference>
<dbReference type="InterPro" id="IPR049730">
    <property type="entry name" value="SNF2/RAD54-like_C"/>
</dbReference>
<evidence type="ECO:0000313" key="10">
    <source>
        <dbReference type="EMBL" id="CAD1818312.1"/>
    </source>
</evidence>
<dbReference type="PROSITE" id="PS51192">
    <property type="entry name" value="HELICASE_ATP_BIND_1"/>
    <property type="match status" value="1"/>
</dbReference>
<evidence type="ECO:0000256" key="3">
    <source>
        <dbReference type="ARBA" id="ARBA00022801"/>
    </source>
</evidence>
<accession>A0A6V7NI82</accession>
<protein>
    <recommendedName>
        <fullName evidence="11">Protein CHROMATIN REMODELING 35</fullName>
    </recommendedName>
</protein>
<name>A0A6V7NI82_ANACO</name>
<dbReference type="InterPro" id="IPR014001">
    <property type="entry name" value="Helicase_ATP-bd"/>
</dbReference>
<feature type="domain" description="Helicase C-terminal" evidence="9">
    <location>
        <begin position="662"/>
        <end position="843"/>
    </location>
</feature>
<dbReference type="Gene3D" id="3.40.50.10810">
    <property type="entry name" value="Tandem AAA-ATPase domain"/>
    <property type="match status" value="1"/>
</dbReference>
<dbReference type="InterPro" id="IPR038718">
    <property type="entry name" value="SNF2-like_sf"/>
</dbReference>
<dbReference type="SUPFAM" id="SSF52540">
    <property type="entry name" value="P-loop containing nucleoside triphosphate hydrolases"/>
    <property type="match status" value="2"/>
</dbReference>
<feature type="compositionally biased region" description="Polar residues" evidence="7">
    <location>
        <begin position="12"/>
        <end position="42"/>
    </location>
</feature>
<evidence type="ECO:0000259" key="8">
    <source>
        <dbReference type="PROSITE" id="PS51192"/>
    </source>
</evidence>
<dbReference type="PANTHER" id="PTHR45821">
    <property type="entry name" value="SNF2 DOMAIN-CONTAINING PROTEIN CLASSY 2-RELATED"/>
    <property type="match status" value="1"/>
</dbReference>
<sequence>MELRNEDKNKKFASNVTALQSDGKVSNSVTGGSNRCSNSSAGPNRKTPAPTEVIDLDEDNVDDSANRSVKVAEEKSHEKMTMMQTTKQEGNMLPFLKARYLIFERGPNNLLNQLKQAMVVAQESNFNQLVPYNHTNASFAGRTAPRADWQPTVQYQKVVLQKVSEEQRLQDVVDETQAVNRIQRQEIEDHSGRKRKRRKSAANSTMTPVGMQENSTIFSSEVENHLPIMQSSQQHETDVPESDGLEDLWNDMSLAMEFSKIASPDEPSIVQTEECSHSYVLEDDLGLVCRVCGVIQKSIDTIFDYQWTKGTRVARTRISGSSKDVDDDVEYGPLKVSEDDFTVEDISIHPRHSKQMKPHQKNLHAHKLYPKLPSQVPFARPLVVLPKGILPTWKKEFQRWQVEDIPLYDFYSVKADSRAEQLEVLTRWQENKSILFLGYKQFSTIICGAAASKVAAACQERLLKVPSLLILDEGHTPRNEDTYVLDSLAKVQTRRKVVLSGTLFQNHVREVFNILNLVRPKFLRFEGSRAIVKRVLSRVAIAGNRRLSKGAVDNMFYDLVEETLQNDENFRRKITVIQDLREMTKDVLHYYKGDFLDELPGLVDFTVLLNLTAKQKQTIRKLEKYEKFKRSAVGTAVYMHPHLLSISENAVADRAASFKDENIDNLIEALDARDGVKAKFFLNILALTESSGEKLLAFSQYILPLKFLERLMVKEKGWHVGKHIFIISGDSSSENREWSMEQFNNSPDARVLLGSIKACGEGISLVGASRVVILDVHLNPSVMRQAIGRAFRPGQTKKVYTYRLVAADSPEEEVHNTSFRKELIAKMWFEWSEYCSRQEFELDSVDIDSCQDVFLESSQLSEDIKALYRR</sequence>
<dbReference type="InterPro" id="IPR000330">
    <property type="entry name" value="SNF2_N"/>
</dbReference>
<dbReference type="EMBL" id="LR862139">
    <property type="protein sequence ID" value="CAD1818312.1"/>
    <property type="molecule type" value="Genomic_DNA"/>
</dbReference>
<evidence type="ECO:0000256" key="1">
    <source>
        <dbReference type="ARBA" id="ARBA00004123"/>
    </source>
</evidence>
<dbReference type="PANTHER" id="PTHR45821:SF1">
    <property type="entry name" value="ATP-DEPENDENT HELICASE FAMILY PROTEIN-RELATED"/>
    <property type="match status" value="1"/>
</dbReference>
<dbReference type="InterPro" id="IPR044567">
    <property type="entry name" value="CLSY/DRD1"/>
</dbReference>
<dbReference type="GO" id="GO:0016787">
    <property type="term" value="F:hydrolase activity"/>
    <property type="evidence" value="ECO:0007669"/>
    <property type="project" value="UniProtKB-KW"/>
</dbReference>
<evidence type="ECO:0000256" key="7">
    <source>
        <dbReference type="SAM" id="MobiDB-lite"/>
    </source>
</evidence>
<dbReference type="AlphaFoldDB" id="A0A6V7NI82"/>
<proteinExistence type="predicted"/>
<comment type="subcellular location">
    <subcellularLocation>
        <location evidence="1">Nucleus</location>
    </subcellularLocation>
</comment>
<keyword evidence="5" id="KW-0067">ATP-binding</keyword>
<feature type="region of interest" description="Disordered" evidence="7">
    <location>
        <begin position="1"/>
        <end position="51"/>
    </location>
</feature>
<dbReference type="GO" id="GO:0004386">
    <property type="term" value="F:helicase activity"/>
    <property type="evidence" value="ECO:0007669"/>
    <property type="project" value="UniProtKB-KW"/>
</dbReference>
<dbReference type="GO" id="GO:0080188">
    <property type="term" value="P:gene silencing by siRNA-directed DNA methylation"/>
    <property type="evidence" value="ECO:0007669"/>
    <property type="project" value="InterPro"/>
</dbReference>
<dbReference type="SMART" id="SM00490">
    <property type="entry name" value="HELICc"/>
    <property type="match status" value="1"/>
</dbReference>
<dbReference type="Pfam" id="PF00176">
    <property type="entry name" value="SNF2-rel_dom"/>
    <property type="match status" value="1"/>
</dbReference>
<evidence type="ECO:0000256" key="2">
    <source>
        <dbReference type="ARBA" id="ARBA00022741"/>
    </source>
</evidence>
<dbReference type="CDD" id="cd18793">
    <property type="entry name" value="SF2_C_SNF"/>
    <property type="match status" value="1"/>
</dbReference>
<keyword evidence="6" id="KW-0539">Nucleus</keyword>